<gene>
    <name evidence="2" type="ORF">BT62DRAFT_1007598</name>
</gene>
<keyword evidence="1" id="KW-1133">Transmembrane helix</keyword>
<dbReference type="RefSeq" id="XP_043038095.1">
    <property type="nucleotide sequence ID" value="XM_043177359.1"/>
</dbReference>
<evidence type="ECO:0000256" key="1">
    <source>
        <dbReference type="SAM" id="Phobius"/>
    </source>
</evidence>
<dbReference type="OrthoDB" id="3263651at2759"/>
<dbReference type="GeneID" id="66099646"/>
<evidence type="ECO:0000313" key="3">
    <source>
        <dbReference type="Proteomes" id="UP000812287"/>
    </source>
</evidence>
<proteinExistence type="predicted"/>
<dbReference type="AlphaFoldDB" id="A0A9P7VQ25"/>
<protein>
    <recommendedName>
        <fullName evidence="4">HNH nuclease domain-containing protein</fullName>
    </recommendedName>
</protein>
<dbReference type="Proteomes" id="UP000812287">
    <property type="component" value="Unassembled WGS sequence"/>
</dbReference>
<evidence type="ECO:0000313" key="2">
    <source>
        <dbReference type="EMBL" id="KAG7444595.1"/>
    </source>
</evidence>
<dbReference type="EMBL" id="MU250539">
    <property type="protein sequence ID" value="KAG7444595.1"/>
    <property type="molecule type" value="Genomic_DNA"/>
</dbReference>
<comment type="caution">
    <text evidence="2">The sequence shown here is derived from an EMBL/GenBank/DDBJ whole genome shotgun (WGS) entry which is preliminary data.</text>
</comment>
<accession>A0A9P7VQ25</accession>
<sequence>MNRPTSHILSSISSSLERDTFLWAYIFPSTLLIGGFNSHLTPVSCATLRRWTKVLDPMRWKDFSLNRVIVHPYGVMSYGVEPVGEEIPPLSTEPLPTGDYGWFSRSRVPFIPAFAHVGSMHSFTAMQRIAIKDGDFYSELGDPHTMFKVPSIIKDRVRQRDQNRCLFTGSQPQRAITVSWLVPPYCCEEVSIPPSVITERSGLYREDLTVPSNATVLHRDLVPYFLNNAFSVDIDDDYRIIIFREMGSIRQLLPTHMPAPCAQDQQFDMFLRAHFRSSLRVNILRGDIREEYDAGTIQRMMGQLGVGDDNDDDEMAPLSDSRRNSVLGQAILEEVMRERIARAL</sequence>
<keyword evidence="1" id="KW-0812">Transmembrane</keyword>
<keyword evidence="3" id="KW-1185">Reference proteome</keyword>
<keyword evidence="1" id="KW-0472">Membrane</keyword>
<name>A0A9P7VQ25_9AGAR</name>
<organism evidence="2 3">
    <name type="scientific">Guyanagaster necrorhizus</name>
    <dbReference type="NCBI Taxonomy" id="856835"/>
    <lineage>
        <taxon>Eukaryota</taxon>
        <taxon>Fungi</taxon>
        <taxon>Dikarya</taxon>
        <taxon>Basidiomycota</taxon>
        <taxon>Agaricomycotina</taxon>
        <taxon>Agaricomycetes</taxon>
        <taxon>Agaricomycetidae</taxon>
        <taxon>Agaricales</taxon>
        <taxon>Marasmiineae</taxon>
        <taxon>Physalacriaceae</taxon>
        <taxon>Guyanagaster</taxon>
    </lineage>
</organism>
<feature type="transmembrane region" description="Helical" evidence="1">
    <location>
        <begin position="21"/>
        <end position="40"/>
    </location>
</feature>
<reference evidence="2" key="1">
    <citation type="submission" date="2020-11" db="EMBL/GenBank/DDBJ databases">
        <title>Adaptations for nitrogen fixation in a non-lichenized fungal sporocarp promotes dispersal by wood-feeding termites.</title>
        <authorList>
            <consortium name="DOE Joint Genome Institute"/>
            <person name="Koch R.A."/>
            <person name="Yoon G."/>
            <person name="Arayal U."/>
            <person name="Lail K."/>
            <person name="Amirebrahimi M."/>
            <person name="Labutti K."/>
            <person name="Lipzen A."/>
            <person name="Riley R."/>
            <person name="Barry K."/>
            <person name="Henrissat B."/>
            <person name="Grigoriev I.V."/>
            <person name="Herr J.R."/>
            <person name="Aime M.C."/>
        </authorList>
    </citation>
    <scope>NUCLEOTIDE SEQUENCE</scope>
    <source>
        <strain evidence="2">MCA 3950</strain>
    </source>
</reference>
<evidence type="ECO:0008006" key="4">
    <source>
        <dbReference type="Google" id="ProtNLM"/>
    </source>
</evidence>